<evidence type="ECO:0000256" key="1">
    <source>
        <dbReference type="ARBA" id="ARBA00004141"/>
    </source>
</evidence>
<dbReference type="EMBL" id="AZDV01000005">
    <property type="protein sequence ID" value="KRK95987.1"/>
    <property type="molecule type" value="Genomic_DNA"/>
</dbReference>
<feature type="transmembrane region" description="Helical" evidence="6">
    <location>
        <begin position="7"/>
        <end position="30"/>
    </location>
</feature>
<keyword evidence="6" id="KW-1003">Cell membrane</keyword>
<dbReference type="RefSeq" id="WP_057801283.1">
    <property type="nucleotide sequence ID" value="NZ_AZDV01000005.1"/>
</dbReference>
<comment type="similarity">
    <text evidence="2 6">Belongs to the 4-toluene sulfonate uptake permease (TSUP) (TC 2.A.102) family.</text>
</comment>
<organism evidence="7 8">
    <name type="scientific">Levilactobacillus acidifarinae DSM 19394 = JCM 15949</name>
    <dbReference type="NCBI Taxonomy" id="1423715"/>
    <lineage>
        <taxon>Bacteria</taxon>
        <taxon>Bacillati</taxon>
        <taxon>Bacillota</taxon>
        <taxon>Bacilli</taxon>
        <taxon>Lactobacillales</taxon>
        <taxon>Lactobacillaceae</taxon>
        <taxon>Levilactobacillus</taxon>
    </lineage>
</organism>
<evidence type="ECO:0000313" key="7">
    <source>
        <dbReference type="EMBL" id="KRK95987.1"/>
    </source>
</evidence>
<feature type="transmembrane region" description="Helical" evidence="6">
    <location>
        <begin position="193"/>
        <end position="215"/>
    </location>
</feature>
<comment type="caution">
    <text evidence="7">The sequence shown here is derived from an EMBL/GenBank/DDBJ whole genome shotgun (WGS) entry which is preliminary data.</text>
</comment>
<keyword evidence="5 6" id="KW-0472">Membrane</keyword>
<keyword evidence="3 6" id="KW-0812">Transmembrane</keyword>
<dbReference type="PANTHER" id="PTHR43701:SF2">
    <property type="entry name" value="MEMBRANE TRANSPORTER PROTEIN YJNA-RELATED"/>
    <property type="match status" value="1"/>
</dbReference>
<dbReference type="InterPro" id="IPR051598">
    <property type="entry name" value="TSUP/Inactive_protease-like"/>
</dbReference>
<dbReference type="Proteomes" id="UP000051955">
    <property type="component" value="Unassembled WGS sequence"/>
</dbReference>
<evidence type="ECO:0000256" key="5">
    <source>
        <dbReference type="ARBA" id="ARBA00023136"/>
    </source>
</evidence>
<feature type="transmembrane region" description="Helical" evidence="6">
    <location>
        <begin position="76"/>
        <end position="93"/>
    </location>
</feature>
<dbReference type="STRING" id="1423715.FD25_GL002448"/>
<dbReference type="InterPro" id="IPR002781">
    <property type="entry name" value="TM_pro_TauE-like"/>
</dbReference>
<feature type="transmembrane region" description="Helical" evidence="6">
    <location>
        <begin position="129"/>
        <end position="148"/>
    </location>
</feature>
<evidence type="ECO:0000313" key="8">
    <source>
        <dbReference type="Proteomes" id="UP000051955"/>
    </source>
</evidence>
<keyword evidence="8" id="KW-1185">Reference proteome</keyword>
<reference evidence="7 8" key="1">
    <citation type="journal article" date="2015" name="Genome Announc.">
        <title>Expanding the biotechnology potential of lactobacilli through comparative genomics of 213 strains and associated genera.</title>
        <authorList>
            <person name="Sun Z."/>
            <person name="Harris H.M."/>
            <person name="McCann A."/>
            <person name="Guo C."/>
            <person name="Argimon S."/>
            <person name="Zhang W."/>
            <person name="Yang X."/>
            <person name="Jeffery I.B."/>
            <person name="Cooney J.C."/>
            <person name="Kagawa T.F."/>
            <person name="Liu W."/>
            <person name="Song Y."/>
            <person name="Salvetti E."/>
            <person name="Wrobel A."/>
            <person name="Rasinkangas P."/>
            <person name="Parkhill J."/>
            <person name="Rea M.C."/>
            <person name="O'Sullivan O."/>
            <person name="Ritari J."/>
            <person name="Douillard F.P."/>
            <person name="Paul Ross R."/>
            <person name="Yang R."/>
            <person name="Briner A.E."/>
            <person name="Felis G.E."/>
            <person name="de Vos W.M."/>
            <person name="Barrangou R."/>
            <person name="Klaenhammer T.R."/>
            <person name="Caufield P.W."/>
            <person name="Cui Y."/>
            <person name="Zhang H."/>
            <person name="O'Toole P.W."/>
        </authorList>
    </citation>
    <scope>NUCLEOTIDE SEQUENCE [LARGE SCALE GENOMIC DNA]</scope>
    <source>
        <strain evidence="7 8">DSM 19394</strain>
    </source>
</reference>
<feature type="transmembrane region" description="Helical" evidence="6">
    <location>
        <begin position="99"/>
        <end position="117"/>
    </location>
</feature>
<name>A0A0R1LQT8_9LACO</name>
<evidence type="ECO:0000256" key="4">
    <source>
        <dbReference type="ARBA" id="ARBA00022989"/>
    </source>
</evidence>
<dbReference type="AlphaFoldDB" id="A0A0R1LQT8"/>
<evidence type="ECO:0000256" key="3">
    <source>
        <dbReference type="ARBA" id="ARBA00022692"/>
    </source>
</evidence>
<comment type="subcellular location">
    <subcellularLocation>
        <location evidence="6">Cell membrane</location>
        <topology evidence="6">Multi-pass membrane protein</topology>
    </subcellularLocation>
    <subcellularLocation>
        <location evidence="1">Membrane</location>
        <topology evidence="1">Multi-pass membrane protein</topology>
    </subcellularLocation>
</comment>
<dbReference type="GO" id="GO:0005886">
    <property type="term" value="C:plasma membrane"/>
    <property type="evidence" value="ECO:0007669"/>
    <property type="project" value="UniProtKB-SubCell"/>
</dbReference>
<sequence length="245" mass="25187">MLTMVWLGLIGVVVGTFVIALGGGGAAIYLGILASGFHLSPAVAAATSIVTALPSIIIGTVGYFRQGKINFKIGNQMMVAALPAVVVGLLVSPKIPTAWYQWLLALILIGLGVQILVKRHASRPTQPNRFAASVYGVISGLMVGVAGLSGGGPVLAGLLLLGLDTFQATATSTYVLVGMSLLGAAFHLTTGNIYWTAGIPLIIGTVIGALLAPIVVKFLSREGHGSHLNFVIAGLLIFMGVKSLF</sequence>
<feature type="transmembrane region" description="Helical" evidence="6">
    <location>
        <begin position="168"/>
        <end position="186"/>
    </location>
</feature>
<proteinExistence type="inferred from homology"/>
<evidence type="ECO:0000256" key="2">
    <source>
        <dbReference type="ARBA" id="ARBA00009142"/>
    </source>
</evidence>
<feature type="transmembrane region" description="Helical" evidence="6">
    <location>
        <begin position="42"/>
        <end position="64"/>
    </location>
</feature>
<protein>
    <recommendedName>
        <fullName evidence="6">Probable membrane transporter protein</fullName>
    </recommendedName>
</protein>
<feature type="transmembrane region" description="Helical" evidence="6">
    <location>
        <begin position="227"/>
        <end position="244"/>
    </location>
</feature>
<dbReference type="Pfam" id="PF01925">
    <property type="entry name" value="TauE"/>
    <property type="match status" value="1"/>
</dbReference>
<evidence type="ECO:0000256" key="6">
    <source>
        <dbReference type="RuleBase" id="RU363041"/>
    </source>
</evidence>
<keyword evidence="4 6" id="KW-1133">Transmembrane helix</keyword>
<dbReference type="PANTHER" id="PTHR43701">
    <property type="entry name" value="MEMBRANE TRANSPORTER PROTEIN MJ0441-RELATED"/>
    <property type="match status" value="1"/>
</dbReference>
<gene>
    <name evidence="7" type="ORF">FD25_GL002448</name>
</gene>
<dbReference type="PATRIC" id="fig|1423715.3.peg.2526"/>
<accession>A0A0R1LQT8</accession>